<dbReference type="Pfam" id="PF20405">
    <property type="entry name" value="DUF6695"/>
    <property type="match status" value="1"/>
</dbReference>
<evidence type="ECO:0000259" key="2">
    <source>
        <dbReference type="Pfam" id="PF25218"/>
    </source>
</evidence>
<proteinExistence type="predicted"/>
<evidence type="ECO:0000313" key="3">
    <source>
        <dbReference type="EMBL" id="MBD0836378.1"/>
    </source>
</evidence>
<accession>A0A8J6Q8E3</accession>
<sequence>MNNNTGIILTLAYPETIVMVSKEWFSPFLRFLGIGKKNYLRAGHAALVLINKRTGVLEYHDFGRYITPEPTGRVRGKDTDNELDFPLKAEIDGDTILNLDTILKFLATHPKLTHGDGKLIASVCNAVDYHKARNHITEMQNKHFIRYAAFVKNACNCARFVTDTLIASVTDVGIKSKLKQSKWFTPSTVGNVVLANTESQVFEVSEEGEISIFKGSQTSENIRCFLDKLEWHEPNFVGTLHPKSVGVLHDKAQWLPGIAAGAWFELHDLEEVLLFKFRRISPYGNVDIDAVFKSENSGFDYDSHFEFVHYSNCKFFHVKQKGELFRFEKVH</sequence>
<dbReference type="AlphaFoldDB" id="A0A8J6Q8E3"/>
<gene>
    <name evidence="3" type="ORF">ICJ84_13125</name>
</gene>
<reference evidence="3" key="2">
    <citation type="submission" date="2020-09" db="EMBL/GenBank/DDBJ databases">
        <authorList>
            <person name="Wu Z."/>
        </authorList>
    </citation>
    <scope>NUCLEOTIDE SEQUENCE</scope>
    <source>
        <strain evidence="3">SC17</strain>
    </source>
</reference>
<comment type="caution">
    <text evidence="3">The sequence shown here is derived from an EMBL/GenBank/DDBJ whole genome shotgun (WGS) entry which is preliminary data.</text>
</comment>
<reference evidence="3" key="1">
    <citation type="journal article" date="2013" name="Int. J. Syst. Evol. Microbiol.">
        <title>Aestuariibaculum suncheonense gen. nov., sp. nov., a marine bacterium of the family Flavobacteriaceae isolated from a tidal flat and emended descriptions of the genera Gaetbulibacter and Tamlana.</title>
        <authorList>
            <person name="Jeong S.H."/>
            <person name="Park M.S."/>
            <person name="Jin H.M."/>
            <person name="Lee K."/>
            <person name="Park W."/>
            <person name="Jeon C.O."/>
        </authorList>
    </citation>
    <scope>NUCLEOTIDE SEQUENCE</scope>
    <source>
        <strain evidence="3">SC17</strain>
    </source>
</reference>
<organism evidence="3 4">
    <name type="scientific">Aestuariibaculum suncheonense</name>
    <dbReference type="NCBI Taxonomy" id="1028745"/>
    <lineage>
        <taxon>Bacteria</taxon>
        <taxon>Pseudomonadati</taxon>
        <taxon>Bacteroidota</taxon>
        <taxon>Flavobacteriia</taxon>
        <taxon>Flavobacteriales</taxon>
        <taxon>Flavobacteriaceae</taxon>
    </lineage>
</organism>
<dbReference type="Proteomes" id="UP000602057">
    <property type="component" value="Unassembled WGS sequence"/>
</dbReference>
<dbReference type="InterPro" id="IPR057382">
    <property type="entry name" value="TseH"/>
</dbReference>
<name>A0A8J6Q8E3_9FLAO</name>
<evidence type="ECO:0000313" key="4">
    <source>
        <dbReference type="Proteomes" id="UP000602057"/>
    </source>
</evidence>
<feature type="domain" description="Type VI secretion system effector TseH-like" evidence="2">
    <location>
        <begin position="8"/>
        <end position="173"/>
    </location>
</feature>
<dbReference type="Pfam" id="PF25218">
    <property type="entry name" value="TseH"/>
    <property type="match status" value="1"/>
</dbReference>
<dbReference type="InterPro" id="IPR046517">
    <property type="entry name" value="DUF6695"/>
</dbReference>
<evidence type="ECO:0000259" key="1">
    <source>
        <dbReference type="Pfam" id="PF20405"/>
    </source>
</evidence>
<dbReference type="RefSeq" id="WP_188216871.1">
    <property type="nucleotide sequence ID" value="NZ_BAABGH010000002.1"/>
</dbReference>
<feature type="domain" description="DUF6695" evidence="1">
    <location>
        <begin position="252"/>
        <end position="329"/>
    </location>
</feature>
<keyword evidence="4" id="KW-1185">Reference proteome</keyword>
<dbReference type="EMBL" id="JACVXC010000005">
    <property type="protein sequence ID" value="MBD0836378.1"/>
    <property type="molecule type" value="Genomic_DNA"/>
</dbReference>
<protein>
    <submittedName>
        <fullName evidence="3">Uncharacterized protein</fullName>
    </submittedName>
</protein>